<dbReference type="InterPro" id="IPR001915">
    <property type="entry name" value="Peptidase_M48"/>
</dbReference>
<evidence type="ECO:0000256" key="5">
    <source>
        <dbReference type="ARBA" id="ARBA00023049"/>
    </source>
</evidence>
<proteinExistence type="inferred from homology"/>
<feature type="domain" description="Peptidase M48" evidence="7">
    <location>
        <begin position="83"/>
        <end position="263"/>
    </location>
</feature>
<keyword evidence="3 6" id="KW-0378">Hydrolase</keyword>
<dbReference type="STRING" id="1266370.NITGR_380017"/>
<keyword evidence="4 6" id="KW-0862">Zinc</keyword>
<keyword evidence="9" id="KW-1185">Reference proteome</keyword>
<dbReference type="PANTHER" id="PTHR22726">
    <property type="entry name" value="METALLOENDOPEPTIDASE OMA1"/>
    <property type="match status" value="1"/>
</dbReference>
<dbReference type="EMBL" id="CAQJ01000042">
    <property type="protein sequence ID" value="CCQ90776.1"/>
    <property type="molecule type" value="Genomic_DNA"/>
</dbReference>
<keyword evidence="2" id="KW-0479">Metal-binding</keyword>
<dbReference type="GO" id="GO:0046872">
    <property type="term" value="F:metal ion binding"/>
    <property type="evidence" value="ECO:0007669"/>
    <property type="project" value="UniProtKB-KW"/>
</dbReference>
<evidence type="ECO:0000256" key="4">
    <source>
        <dbReference type="ARBA" id="ARBA00022833"/>
    </source>
</evidence>
<dbReference type="Gene3D" id="3.30.2010.10">
    <property type="entry name" value="Metalloproteases ('zincins'), catalytic domain"/>
    <property type="match status" value="1"/>
</dbReference>
<dbReference type="CDD" id="cd07331">
    <property type="entry name" value="M48C_Oma1_like"/>
    <property type="match status" value="1"/>
</dbReference>
<accession>M1ZBZ9</accession>
<evidence type="ECO:0000313" key="9">
    <source>
        <dbReference type="Proteomes" id="UP000011704"/>
    </source>
</evidence>
<evidence type="ECO:0000313" key="8">
    <source>
        <dbReference type="EMBL" id="CCQ90776.1"/>
    </source>
</evidence>
<evidence type="ECO:0000256" key="6">
    <source>
        <dbReference type="RuleBase" id="RU003983"/>
    </source>
</evidence>
<keyword evidence="5 6" id="KW-0482">Metalloprotease</keyword>
<organism evidence="8 9">
    <name type="scientific">Nitrospina gracilis (strain 3/211)</name>
    <dbReference type="NCBI Taxonomy" id="1266370"/>
    <lineage>
        <taxon>Bacteria</taxon>
        <taxon>Pseudomonadati</taxon>
        <taxon>Nitrospinota/Tectimicrobiota group</taxon>
        <taxon>Nitrospinota</taxon>
        <taxon>Nitrospinia</taxon>
        <taxon>Nitrospinales</taxon>
        <taxon>Nitrospinaceae</taxon>
        <taxon>Nitrospina</taxon>
    </lineage>
</organism>
<gene>
    <name evidence="8" type="ORF">NITGR_380017</name>
</gene>
<dbReference type="AlphaFoldDB" id="M1ZBZ9"/>
<dbReference type="Pfam" id="PF01435">
    <property type="entry name" value="Peptidase_M48"/>
    <property type="match status" value="1"/>
</dbReference>
<dbReference type="GO" id="GO:0004222">
    <property type="term" value="F:metalloendopeptidase activity"/>
    <property type="evidence" value="ECO:0007669"/>
    <property type="project" value="InterPro"/>
</dbReference>
<name>M1ZBZ9_NITG3</name>
<keyword evidence="1 6" id="KW-0645">Protease</keyword>
<dbReference type="GO" id="GO:0016020">
    <property type="term" value="C:membrane"/>
    <property type="evidence" value="ECO:0007669"/>
    <property type="project" value="TreeGrafter"/>
</dbReference>
<dbReference type="RefSeq" id="WP_005008720.1">
    <property type="nucleotide sequence ID" value="NZ_HG422173.1"/>
</dbReference>
<protein>
    <submittedName>
        <fullName evidence="8">Peptidase M48, Ste24p (Modular protein)</fullName>
    </submittedName>
</protein>
<dbReference type="InParanoid" id="M1ZBZ9"/>
<comment type="caution">
    <text evidence="8">The sequence shown here is derived from an EMBL/GenBank/DDBJ whole genome shotgun (WGS) entry which is preliminary data.</text>
</comment>
<dbReference type="HOGENOM" id="CLU_029002_5_0_0"/>
<dbReference type="PANTHER" id="PTHR22726:SF24">
    <property type="entry name" value="M48 FAMILY METALLOPEPTIDASE"/>
    <property type="match status" value="1"/>
</dbReference>
<dbReference type="FunCoup" id="M1ZBZ9">
    <property type="interactions" value="81"/>
</dbReference>
<evidence type="ECO:0000256" key="3">
    <source>
        <dbReference type="ARBA" id="ARBA00022801"/>
    </source>
</evidence>
<dbReference type="GO" id="GO:0051603">
    <property type="term" value="P:proteolysis involved in protein catabolic process"/>
    <property type="evidence" value="ECO:0007669"/>
    <property type="project" value="TreeGrafter"/>
</dbReference>
<reference evidence="8 9" key="1">
    <citation type="journal article" date="2013" name="Front. Microbiol.">
        <title>The genome of Nitrospina gracilis illuminates the metabolism and evolution of the major marine nitrite oxidizer.</title>
        <authorList>
            <person name="Luecker S."/>
            <person name="Nowka B."/>
            <person name="Rattei T."/>
            <person name="Spieck E."/>
            <person name="and Daims H."/>
        </authorList>
    </citation>
    <scope>NUCLEOTIDE SEQUENCE [LARGE SCALE GENOMIC DNA]</scope>
    <source>
        <strain evidence="8 9">3/211</strain>
    </source>
</reference>
<evidence type="ECO:0000256" key="2">
    <source>
        <dbReference type="ARBA" id="ARBA00022723"/>
    </source>
</evidence>
<sequence length="314" mass="34719">MQATQKTRRCNRFTRKRIIEIMLKKWFAAIFVLCALIYGCVTTPVSENSALILIPFSQEVSLGKQAFGEILQKETLSTNARLQTVVERVGRRLVIETSMADLDWEFKLFASNQMNAFALPGGKVGVYEGILPVCSNEAGLAAVLGHEIAHAVARHGAQRMSQQLLITGALAASSVTLSDNKNRGMILGALGIGAQYGVTLPFSRGNESEADEIGVIYMAKAGYDPREAMRFWQRFSSMKGGGQPPEFLSTHPADERRVRDIEQLLPEAMRIYNAHPNKQGLGESFLYIMNEERLKNPGGMRKGQMGDDPRNPAR</sequence>
<evidence type="ECO:0000256" key="1">
    <source>
        <dbReference type="ARBA" id="ARBA00022670"/>
    </source>
</evidence>
<evidence type="ECO:0000259" key="7">
    <source>
        <dbReference type="Pfam" id="PF01435"/>
    </source>
</evidence>
<dbReference type="Proteomes" id="UP000011704">
    <property type="component" value="Unassembled WGS sequence"/>
</dbReference>
<comment type="similarity">
    <text evidence="6">Belongs to the peptidase M48 family.</text>
</comment>
<dbReference type="InterPro" id="IPR051156">
    <property type="entry name" value="Mito/Outer_Membr_Metalloprot"/>
</dbReference>
<comment type="cofactor">
    <cofactor evidence="6">
        <name>Zn(2+)</name>
        <dbReference type="ChEBI" id="CHEBI:29105"/>
    </cofactor>
    <text evidence="6">Binds 1 zinc ion per subunit.</text>
</comment>